<organism evidence="1 2">
    <name type="scientific">Streptomyces vulcanius</name>
    <dbReference type="NCBI Taxonomy" id="1441876"/>
    <lineage>
        <taxon>Bacteria</taxon>
        <taxon>Bacillati</taxon>
        <taxon>Actinomycetota</taxon>
        <taxon>Actinomycetes</taxon>
        <taxon>Kitasatosporales</taxon>
        <taxon>Streptomycetaceae</taxon>
        <taxon>Streptomyces</taxon>
    </lineage>
</organism>
<keyword evidence="2" id="KW-1185">Reference proteome</keyword>
<dbReference type="Proteomes" id="UP001595839">
    <property type="component" value="Unassembled WGS sequence"/>
</dbReference>
<sequence length="43" mass="4608">MNTDTAAPVAVTPQLPVLVSADADEVTLGRQRANDSDKSNYFE</sequence>
<evidence type="ECO:0000313" key="1">
    <source>
        <dbReference type="EMBL" id="MFC4508471.1"/>
    </source>
</evidence>
<evidence type="ECO:0000313" key="2">
    <source>
        <dbReference type="Proteomes" id="UP001595839"/>
    </source>
</evidence>
<dbReference type="EMBL" id="JBHSFK010000084">
    <property type="protein sequence ID" value="MFC4508471.1"/>
    <property type="molecule type" value="Genomic_DNA"/>
</dbReference>
<gene>
    <name evidence="1" type="ORF">ACFPIH_55360</name>
</gene>
<comment type="caution">
    <text evidence="1">The sequence shown here is derived from an EMBL/GenBank/DDBJ whole genome shotgun (WGS) entry which is preliminary data.</text>
</comment>
<proteinExistence type="predicted"/>
<evidence type="ECO:0008006" key="3">
    <source>
        <dbReference type="Google" id="ProtNLM"/>
    </source>
</evidence>
<name>A0ABV9BB16_9ACTN</name>
<accession>A0ABV9BB16</accession>
<reference evidence="2" key="1">
    <citation type="journal article" date="2019" name="Int. J. Syst. Evol. Microbiol.">
        <title>The Global Catalogue of Microorganisms (GCM) 10K type strain sequencing project: providing services to taxonomists for standard genome sequencing and annotation.</title>
        <authorList>
            <consortium name="The Broad Institute Genomics Platform"/>
            <consortium name="The Broad Institute Genome Sequencing Center for Infectious Disease"/>
            <person name="Wu L."/>
            <person name="Ma J."/>
        </authorList>
    </citation>
    <scope>NUCLEOTIDE SEQUENCE [LARGE SCALE GENOMIC DNA]</scope>
    <source>
        <strain evidence="2">CGMCC 4.7177</strain>
    </source>
</reference>
<protein>
    <recommendedName>
        <fullName evidence="3">Albusnodin family lasso peptide</fullName>
    </recommendedName>
</protein>
<dbReference type="RefSeq" id="WP_381187683.1">
    <property type="nucleotide sequence ID" value="NZ_JBHSFK010000084.1"/>
</dbReference>